<dbReference type="PANTHER" id="PTHR33052">
    <property type="entry name" value="DUF4228 DOMAIN PROTEIN-RELATED"/>
    <property type="match status" value="1"/>
</dbReference>
<reference evidence="2" key="1">
    <citation type="journal article" date="2016" name="Nature">
        <title>The genome of the seagrass Zostera marina reveals angiosperm adaptation to the sea.</title>
        <authorList>
            <person name="Olsen J.L."/>
            <person name="Rouze P."/>
            <person name="Verhelst B."/>
            <person name="Lin Y.-C."/>
            <person name="Bayer T."/>
            <person name="Collen J."/>
            <person name="Dattolo E."/>
            <person name="De Paoli E."/>
            <person name="Dittami S."/>
            <person name="Maumus F."/>
            <person name="Michel G."/>
            <person name="Kersting A."/>
            <person name="Lauritano C."/>
            <person name="Lohaus R."/>
            <person name="Toepel M."/>
            <person name="Tonon T."/>
            <person name="Vanneste K."/>
            <person name="Amirebrahimi M."/>
            <person name="Brakel J."/>
            <person name="Bostroem C."/>
            <person name="Chovatia M."/>
            <person name="Grimwood J."/>
            <person name="Jenkins J.W."/>
            <person name="Jueterbock A."/>
            <person name="Mraz A."/>
            <person name="Stam W.T."/>
            <person name="Tice H."/>
            <person name="Bornberg-Bauer E."/>
            <person name="Green P.J."/>
            <person name="Pearson G.A."/>
            <person name="Procaccini G."/>
            <person name="Duarte C.M."/>
            <person name="Schmutz J."/>
            <person name="Reusch T.B.H."/>
            <person name="Van de Peer Y."/>
        </authorList>
    </citation>
    <scope>NUCLEOTIDE SEQUENCE [LARGE SCALE GENOMIC DNA]</scope>
    <source>
        <strain evidence="2">cv. Finnish</strain>
    </source>
</reference>
<keyword evidence="2" id="KW-1185">Reference proteome</keyword>
<organism evidence="1 2">
    <name type="scientific">Zostera marina</name>
    <name type="common">Eelgrass</name>
    <dbReference type="NCBI Taxonomy" id="29655"/>
    <lineage>
        <taxon>Eukaryota</taxon>
        <taxon>Viridiplantae</taxon>
        <taxon>Streptophyta</taxon>
        <taxon>Embryophyta</taxon>
        <taxon>Tracheophyta</taxon>
        <taxon>Spermatophyta</taxon>
        <taxon>Magnoliopsida</taxon>
        <taxon>Liliopsida</taxon>
        <taxon>Zosteraceae</taxon>
        <taxon>Zostera</taxon>
    </lineage>
</organism>
<proteinExistence type="predicted"/>
<dbReference type="Pfam" id="PF14009">
    <property type="entry name" value="PADRE"/>
    <property type="match status" value="1"/>
</dbReference>
<dbReference type="InterPro" id="IPR025322">
    <property type="entry name" value="PADRE_dom"/>
</dbReference>
<comment type="caution">
    <text evidence="1">The sequence shown here is derived from an EMBL/GenBank/DDBJ whole genome shotgun (WGS) entry which is preliminary data.</text>
</comment>
<dbReference type="EMBL" id="LFYR01000685">
    <property type="protein sequence ID" value="KMZ71164.1"/>
    <property type="molecule type" value="Genomic_DNA"/>
</dbReference>
<accession>A0A0K9PQE4</accession>
<sequence length="142" mass="15589">MGSFFSTAKTTTRDVDYMSYSTSAKVITSSGELMEFSSPIRSSLISPPSFIICNSDNLSEGNLIQALGPKEFILPGQLYFIIPVKKLQFTLTKEDMATLVIRANEALITSPSKALNKEDRSIRGETAPILSFGSRLGRIEED</sequence>
<dbReference type="OrthoDB" id="786887at2759"/>
<protein>
    <submittedName>
        <fullName evidence="1">Uncharacterized protein</fullName>
    </submittedName>
</protein>
<name>A0A0K9PQE4_ZOSMR</name>
<evidence type="ECO:0000313" key="1">
    <source>
        <dbReference type="EMBL" id="KMZ71164.1"/>
    </source>
</evidence>
<dbReference type="Proteomes" id="UP000036987">
    <property type="component" value="Unassembled WGS sequence"/>
</dbReference>
<gene>
    <name evidence="1" type="ORF">ZOSMA_186G00140</name>
</gene>
<dbReference type="OMA" id="CHSSEPA"/>
<dbReference type="AlphaFoldDB" id="A0A0K9PQE4"/>
<evidence type="ECO:0000313" key="2">
    <source>
        <dbReference type="Proteomes" id="UP000036987"/>
    </source>
</evidence>